<feature type="domain" description="PWWP" evidence="2">
    <location>
        <begin position="7"/>
        <end position="68"/>
    </location>
</feature>
<dbReference type="GO" id="GO:0003677">
    <property type="term" value="F:DNA binding"/>
    <property type="evidence" value="ECO:0007669"/>
    <property type="project" value="InterPro"/>
</dbReference>
<feature type="compositionally biased region" description="Low complexity" evidence="1">
    <location>
        <begin position="511"/>
        <end position="536"/>
    </location>
</feature>
<feature type="region of interest" description="Disordered" evidence="1">
    <location>
        <begin position="98"/>
        <end position="138"/>
    </location>
</feature>
<feature type="region of interest" description="Disordered" evidence="1">
    <location>
        <begin position="805"/>
        <end position="824"/>
    </location>
</feature>
<dbReference type="AlphaFoldDB" id="A0AAV1II48"/>
<feature type="compositionally biased region" description="Basic and acidic residues" evidence="1">
    <location>
        <begin position="233"/>
        <end position="248"/>
    </location>
</feature>
<organism evidence="4 5">
    <name type="scientific">Coccomyxa viridis</name>
    <dbReference type="NCBI Taxonomy" id="1274662"/>
    <lineage>
        <taxon>Eukaryota</taxon>
        <taxon>Viridiplantae</taxon>
        <taxon>Chlorophyta</taxon>
        <taxon>core chlorophytes</taxon>
        <taxon>Trebouxiophyceae</taxon>
        <taxon>Trebouxiophyceae incertae sedis</taxon>
        <taxon>Coccomyxaceae</taxon>
        <taxon>Coccomyxa</taxon>
    </lineage>
</organism>
<feature type="compositionally biased region" description="Polar residues" evidence="1">
    <location>
        <begin position="959"/>
        <end position="976"/>
    </location>
</feature>
<dbReference type="Gene3D" id="2.30.30.140">
    <property type="match status" value="1"/>
</dbReference>
<dbReference type="PANTHER" id="PTHR10688:SF5">
    <property type="entry name" value="PWWP DOMAIN-CONTAINING PROTEIN 1-RELATED"/>
    <property type="match status" value="1"/>
</dbReference>
<feature type="region of interest" description="Disordered" evidence="1">
    <location>
        <begin position="829"/>
        <end position="854"/>
    </location>
</feature>
<evidence type="ECO:0000313" key="4">
    <source>
        <dbReference type="EMBL" id="CAK0786337.1"/>
    </source>
</evidence>
<feature type="compositionally biased region" description="Polar residues" evidence="1">
    <location>
        <begin position="987"/>
        <end position="1005"/>
    </location>
</feature>
<dbReference type="InterPro" id="IPR001606">
    <property type="entry name" value="ARID_dom"/>
</dbReference>
<evidence type="ECO:0000259" key="3">
    <source>
        <dbReference type="PROSITE" id="PS51011"/>
    </source>
</evidence>
<dbReference type="InterPro" id="IPR000313">
    <property type="entry name" value="PWWP_dom"/>
</dbReference>
<dbReference type="CDD" id="cd16100">
    <property type="entry name" value="ARID"/>
    <property type="match status" value="1"/>
</dbReference>
<dbReference type="EMBL" id="CAUYUE010000014">
    <property type="protein sequence ID" value="CAK0786337.1"/>
    <property type="molecule type" value="Genomic_DNA"/>
</dbReference>
<dbReference type="Pfam" id="PF00855">
    <property type="entry name" value="PWWP"/>
    <property type="match status" value="1"/>
</dbReference>
<dbReference type="PANTHER" id="PTHR10688">
    <property type="entry name" value="PWWP DOMAIN-CONTAINING PROTEIN"/>
    <property type="match status" value="1"/>
</dbReference>
<evidence type="ECO:0000259" key="2">
    <source>
        <dbReference type="PROSITE" id="PS50812"/>
    </source>
</evidence>
<dbReference type="PROSITE" id="PS50812">
    <property type="entry name" value="PWWP"/>
    <property type="match status" value="1"/>
</dbReference>
<dbReference type="PROSITE" id="PS51011">
    <property type="entry name" value="ARID"/>
    <property type="match status" value="1"/>
</dbReference>
<feature type="region of interest" description="Disordered" evidence="1">
    <location>
        <begin position="193"/>
        <end position="292"/>
    </location>
</feature>
<dbReference type="InterPro" id="IPR036431">
    <property type="entry name" value="ARID_dom_sf"/>
</dbReference>
<dbReference type="SMART" id="SM01014">
    <property type="entry name" value="ARID"/>
    <property type="match status" value="1"/>
</dbReference>
<dbReference type="Pfam" id="PF01388">
    <property type="entry name" value="ARID"/>
    <property type="match status" value="1"/>
</dbReference>
<reference evidence="4 5" key="1">
    <citation type="submission" date="2023-10" db="EMBL/GenBank/DDBJ databases">
        <authorList>
            <person name="Maclean D."/>
            <person name="Macfadyen A."/>
        </authorList>
    </citation>
    <scope>NUCLEOTIDE SEQUENCE [LARGE SCALE GENOMIC DNA]</scope>
</reference>
<dbReference type="InterPro" id="IPR052657">
    <property type="entry name" value="PDP_family_Arabidopsis"/>
</dbReference>
<feature type="region of interest" description="Disordered" evidence="1">
    <location>
        <begin position="747"/>
        <end position="797"/>
    </location>
</feature>
<accession>A0AAV1II48</accession>
<dbReference type="SMART" id="SM00501">
    <property type="entry name" value="BRIGHT"/>
    <property type="match status" value="1"/>
</dbReference>
<comment type="caution">
    <text evidence="4">The sequence shown here is derived from an EMBL/GenBank/DDBJ whole genome shotgun (WGS) entry which is preliminary data.</text>
</comment>
<keyword evidence="5" id="KW-1185">Reference proteome</keyword>
<feature type="compositionally biased region" description="Acidic residues" evidence="1">
    <location>
        <begin position="537"/>
        <end position="566"/>
    </location>
</feature>
<dbReference type="SUPFAM" id="SSF63748">
    <property type="entry name" value="Tudor/PWWP/MBT"/>
    <property type="match status" value="1"/>
</dbReference>
<dbReference type="CDD" id="cd05162">
    <property type="entry name" value="PWWP"/>
    <property type="match status" value="1"/>
</dbReference>
<evidence type="ECO:0000313" key="5">
    <source>
        <dbReference type="Proteomes" id="UP001314263"/>
    </source>
</evidence>
<feature type="compositionally biased region" description="Basic and acidic residues" evidence="1">
    <location>
        <begin position="567"/>
        <end position="597"/>
    </location>
</feature>
<dbReference type="Proteomes" id="UP001314263">
    <property type="component" value="Unassembled WGS sequence"/>
</dbReference>
<dbReference type="SMART" id="SM00293">
    <property type="entry name" value="PWWP"/>
    <property type="match status" value="1"/>
</dbReference>
<proteinExistence type="predicted"/>
<feature type="region of interest" description="Disordered" evidence="1">
    <location>
        <begin position="953"/>
        <end position="1016"/>
    </location>
</feature>
<name>A0AAV1II48_9CHLO</name>
<evidence type="ECO:0000256" key="1">
    <source>
        <dbReference type="SAM" id="MobiDB-lite"/>
    </source>
</evidence>
<dbReference type="Gene3D" id="1.10.150.60">
    <property type="entry name" value="ARID DNA-binding domain"/>
    <property type="match status" value="1"/>
</dbReference>
<evidence type="ECO:0008006" key="6">
    <source>
        <dbReference type="Google" id="ProtNLM"/>
    </source>
</evidence>
<feature type="compositionally biased region" description="Low complexity" evidence="1">
    <location>
        <begin position="835"/>
        <end position="854"/>
    </location>
</feature>
<sequence>MDQRWKEGDLVFVRITGYPWWPGQVMAEDRVSSKFMALKKAGTFPVNFFGDNEFGWSPSEDMISLPDHFVIMSKPKGAKHKNFVRAAEEAKEVWDRRRNIEPSTSHHPVDFLDPETYPMTDEEETPQRNRDLRPPPLDAQAAKGITALSALQLLYETAQQEGETPDEVSDEAASVLRQLLFSNIRRRVVVVRAQGPSPSKAGTMKLKRGPESSEPAQKKKHKGEKAGTMPKQKRPEQHVKMGRDRVEDSDGEQEASARQPAPPKRHVKEDIQISDSDLDDSSPTRNGSEELRLRPQGLRKFLDKVRACAADEGAHQLLLRKATEFAAFLRFREKAFQGSHFNKVSPGAFGPALKDAMSTSGCRLKEAAAQAKGRRKSGIPAPVPEPADNEAPFVEYADRVPQDKARFMQQLETFYAESNALLHNPQVDGKKVDLQKVFQAVAERGGCAAVMLNRQWRQVASAWSPESASKPQVPMQIRKLYFLLLLAYEIQLRAGAPSHSITKETKKAKAAKPANVAKADGSLPAPQASIPASAPAPEDESDAELEDADEEEEVDEDEEEDSEDERAEQLEREQRRRQQEIRLRQEKKREAARRARVEQAMASKAPEKKRRQPNGHEAFADLDDEPLQRTKRPERKAEQDFDMVGAVLNNLRRPDSGPPRKQLKIKFNDAYELPSQAVVWTIVKTILEDELALKKEAVLLNHLSKSVVVTFKTEQEARKVYGFMDKKKIVFKAPRTAVELSLIAAGDARSKQPPKRSPAHLRNGGPKPALTSYSSTASSAAPYQDPRRAPAAPAPQRASLFQSLAARPAQPANVTPVGDTRLLYGRPSQTGAVVQQPPQQQQQQQQQQQHQYAAYGQAMPPAAPVQAASYVQPADPRRAVLADPRLASMQGMPPQQGNAQGSAAGGVPQLAGMDLMAILQSVGIQPMQQGPPSDVKQEQQAGMQAPMLAGEMEHMDSTPAPSGQWASQGSMPSMQQVKAKVKAEQEGPNQSGLQDSGLEQMSHQMLQILERLNKDA</sequence>
<protein>
    <recommendedName>
        <fullName evidence="6">PWWP domain-containing protein</fullName>
    </recommendedName>
</protein>
<feature type="region of interest" description="Disordered" evidence="1">
    <location>
        <begin position="499"/>
        <end position="639"/>
    </location>
</feature>
<gene>
    <name evidence="4" type="ORF">CVIRNUC_009550</name>
</gene>
<dbReference type="SUPFAM" id="SSF46774">
    <property type="entry name" value="ARID-like"/>
    <property type="match status" value="1"/>
</dbReference>
<feature type="domain" description="ARID" evidence="3">
    <location>
        <begin position="401"/>
        <end position="493"/>
    </location>
</feature>
<feature type="compositionally biased region" description="Low complexity" evidence="1">
    <location>
        <begin position="768"/>
        <end position="797"/>
    </location>
</feature>